<reference evidence="3" key="1">
    <citation type="journal article" date="2019" name="Int. J. Syst. Evol. Microbiol.">
        <title>The Global Catalogue of Microorganisms (GCM) 10K type strain sequencing project: providing services to taxonomists for standard genome sequencing and annotation.</title>
        <authorList>
            <consortium name="The Broad Institute Genomics Platform"/>
            <consortium name="The Broad Institute Genome Sequencing Center for Infectious Disease"/>
            <person name="Wu L."/>
            <person name="Ma J."/>
        </authorList>
    </citation>
    <scope>NUCLEOTIDE SEQUENCE [LARGE SCALE GENOMIC DNA]</scope>
    <source>
        <strain evidence="3">KCTC 52274</strain>
    </source>
</reference>
<dbReference type="Gene3D" id="3.30.70.100">
    <property type="match status" value="1"/>
</dbReference>
<sequence>MKTTVEIQNLKCSGCESTIAKRLHALKGVRDISVNTNDCTVSFSYDTDDGIETVQKELTRLGYPLVDDENNLGRKARSYVSCAIGRMQKS</sequence>
<comment type="caution">
    <text evidence="2">The sequence shown here is derived from an EMBL/GenBank/DDBJ whole genome shotgun (WGS) entry which is preliminary data.</text>
</comment>
<dbReference type="Pfam" id="PF00403">
    <property type="entry name" value="HMA"/>
    <property type="match status" value="1"/>
</dbReference>
<gene>
    <name evidence="2" type="ORF">ACFSR1_17235</name>
</gene>
<dbReference type="Proteomes" id="UP001597319">
    <property type="component" value="Unassembled WGS sequence"/>
</dbReference>
<evidence type="ECO:0000313" key="2">
    <source>
        <dbReference type="EMBL" id="MFD2564429.1"/>
    </source>
</evidence>
<dbReference type="InterPro" id="IPR006121">
    <property type="entry name" value="HMA_dom"/>
</dbReference>
<dbReference type="CDD" id="cd00371">
    <property type="entry name" value="HMA"/>
    <property type="match status" value="1"/>
</dbReference>
<dbReference type="SUPFAM" id="SSF55008">
    <property type="entry name" value="HMA, heavy metal-associated domain"/>
    <property type="match status" value="1"/>
</dbReference>
<name>A0ABW5LIS7_9FLAO</name>
<dbReference type="PROSITE" id="PS50846">
    <property type="entry name" value="HMA_2"/>
    <property type="match status" value="1"/>
</dbReference>
<evidence type="ECO:0000313" key="3">
    <source>
        <dbReference type="Proteomes" id="UP001597319"/>
    </source>
</evidence>
<dbReference type="EMBL" id="JBHULE010000019">
    <property type="protein sequence ID" value="MFD2564429.1"/>
    <property type="molecule type" value="Genomic_DNA"/>
</dbReference>
<dbReference type="InterPro" id="IPR036163">
    <property type="entry name" value="HMA_dom_sf"/>
</dbReference>
<protein>
    <submittedName>
        <fullName evidence="2">Heavy-metal-associated domain-containing protein</fullName>
    </submittedName>
</protein>
<feature type="domain" description="HMA" evidence="1">
    <location>
        <begin position="1"/>
        <end position="66"/>
    </location>
</feature>
<evidence type="ECO:0000259" key="1">
    <source>
        <dbReference type="PROSITE" id="PS50846"/>
    </source>
</evidence>
<keyword evidence="3" id="KW-1185">Reference proteome</keyword>
<proteinExistence type="predicted"/>
<dbReference type="RefSeq" id="WP_378294261.1">
    <property type="nucleotide sequence ID" value="NZ_JBHULE010000019.1"/>
</dbReference>
<organism evidence="2 3">
    <name type="scientific">Aquimarina rubra</name>
    <dbReference type="NCBI Taxonomy" id="1920033"/>
    <lineage>
        <taxon>Bacteria</taxon>
        <taxon>Pseudomonadati</taxon>
        <taxon>Bacteroidota</taxon>
        <taxon>Flavobacteriia</taxon>
        <taxon>Flavobacteriales</taxon>
        <taxon>Flavobacteriaceae</taxon>
        <taxon>Aquimarina</taxon>
    </lineage>
</organism>
<accession>A0ABW5LIS7</accession>